<keyword evidence="17" id="KW-1185">Reference proteome</keyword>
<organism evidence="16 17">
    <name type="scientific">Perca fluviatilis</name>
    <name type="common">European perch</name>
    <dbReference type="NCBI Taxonomy" id="8168"/>
    <lineage>
        <taxon>Eukaryota</taxon>
        <taxon>Metazoa</taxon>
        <taxon>Chordata</taxon>
        <taxon>Craniata</taxon>
        <taxon>Vertebrata</taxon>
        <taxon>Euteleostomi</taxon>
        <taxon>Actinopterygii</taxon>
        <taxon>Neopterygii</taxon>
        <taxon>Teleostei</taxon>
        <taxon>Neoteleostei</taxon>
        <taxon>Acanthomorphata</taxon>
        <taxon>Eupercaria</taxon>
        <taxon>Perciformes</taxon>
        <taxon>Percoidei</taxon>
        <taxon>Percidae</taxon>
        <taxon>Percinae</taxon>
        <taxon>Perca</taxon>
    </lineage>
</organism>
<dbReference type="InterPro" id="IPR003879">
    <property type="entry name" value="Butyrophylin_SPRY"/>
</dbReference>
<dbReference type="PROSITE" id="PS50089">
    <property type="entry name" value="ZF_RING_2"/>
    <property type="match status" value="1"/>
</dbReference>
<dbReference type="SMART" id="SM00449">
    <property type="entry name" value="SPRY"/>
    <property type="match status" value="1"/>
</dbReference>
<comment type="subcellular location">
    <subcellularLocation>
        <location evidence="1">Secreted</location>
    </subcellularLocation>
</comment>
<keyword evidence="4" id="KW-0479">Metal-binding</keyword>
<evidence type="ECO:0000256" key="10">
    <source>
        <dbReference type="ARBA" id="ARBA00023180"/>
    </source>
</evidence>
<evidence type="ECO:0000259" key="13">
    <source>
        <dbReference type="PROSITE" id="PS50119"/>
    </source>
</evidence>
<keyword evidence="9" id="KW-1015">Disulfide bond</keyword>
<dbReference type="PANTHER" id="PTHR25465">
    <property type="entry name" value="B-BOX DOMAIN CONTAINING"/>
    <property type="match status" value="1"/>
</dbReference>
<dbReference type="EMBL" id="VHII01000011">
    <property type="protein sequence ID" value="KAF1383364.1"/>
    <property type="molecule type" value="Genomic_DNA"/>
</dbReference>
<keyword evidence="8" id="KW-0391">Immunity</keyword>
<proteinExistence type="predicted"/>
<evidence type="ECO:0000256" key="2">
    <source>
        <dbReference type="ARBA" id="ARBA00022525"/>
    </source>
</evidence>
<dbReference type="PROSITE" id="PS50871">
    <property type="entry name" value="C1Q"/>
    <property type="match status" value="1"/>
</dbReference>
<dbReference type="SMART" id="SM00184">
    <property type="entry name" value="RING"/>
    <property type="match status" value="1"/>
</dbReference>
<dbReference type="InterPro" id="IPR013083">
    <property type="entry name" value="Znf_RING/FYVE/PHD"/>
</dbReference>
<keyword evidence="6 11" id="KW-0863">Zinc-finger</keyword>
<protein>
    <recommendedName>
        <fullName evidence="18">RING-type E3 ubiquitin transferase</fullName>
    </recommendedName>
</protein>
<feature type="domain" description="B30.2/SPRY" evidence="14">
    <location>
        <begin position="314"/>
        <end position="519"/>
    </location>
</feature>
<dbReference type="FunFam" id="2.60.120.40:FF:000002">
    <property type="entry name" value="Cerebellin 4"/>
    <property type="match status" value="1"/>
</dbReference>
<dbReference type="InterPro" id="IPR001841">
    <property type="entry name" value="Znf_RING"/>
</dbReference>
<dbReference type="PRINTS" id="PR00007">
    <property type="entry name" value="COMPLEMNTC1Q"/>
</dbReference>
<dbReference type="Gene3D" id="3.30.160.60">
    <property type="entry name" value="Classic Zinc Finger"/>
    <property type="match status" value="1"/>
</dbReference>
<gene>
    <name evidence="16" type="ORF">PFLUV_G00131150</name>
</gene>
<dbReference type="InterPro" id="IPR000315">
    <property type="entry name" value="Znf_B-box"/>
</dbReference>
<dbReference type="GO" id="GO:0005737">
    <property type="term" value="C:cytoplasm"/>
    <property type="evidence" value="ECO:0007669"/>
    <property type="project" value="UniProtKB-ARBA"/>
</dbReference>
<dbReference type="Pfam" id="PF13445">
    <property type="entry name" value="zf-RING_UBOX"/>
    <property type="match status" value="1"/>
</dbReference>
<feature type="domain" description="C1q" evidence="15">
    <location>
        <begin position="581"/>
        <end position="717"/>
    </location>
</feature>
<dbReference type="SUPFAM" id="SSF49899">
    <property type="entry name" value="Concanavalin A-like lectins/glucanases"/>
    <property type="match status" value="1"/>
</dbReference>
<dbReference type="SMART" id="SM00110">
    <property type="entry name" value="C1Q"/>
    <property type="match status" value="1"/>
</dbReference>
<comment type="caution">
    <text evidence="16">The sequence shown here is derived from an EMBL/GenBank/DDBJ whole genome shotgun (WGS) entry which is preliminary data.</text>
</comment>
<dbReference type="Gene3D" id="2.60.120.920">
    <property type="match status" value="1"/>
</dbReference>
<dbReference type="GO" id="GO:0045087">
    <property type="term" value="P:innate immune response"/>
    <property type="evidence" value="ECO:0007669"/>
    <property type="project" value="UniProtKB-KW"/>
</dbReference>
<keyword evidence="5" id="KW-0732">Signal</keyword>
<dbReference type="InterPro" id="IPR027370">
    <property type="entry name" value="Znf-RING_euk"/>
</dbReference>
<evidence type="ECO:0000256" key="9">
    <source>
        <dbReference type="ARBA" id="ARBA00023157"/>
    </source>
</evidence>
<feature type="domain" description="RING-type" evidence="12">
    <location>
        <begin position="10"/>
        <end position="54"/>
    </location>
</feature>
<keyword evidence="10" id="KW-0325">Glycoprotein</keyword>
<feature type="domain" description="B box-type" evidence="13">
    <location>
        <begin position="114"/>
        <end position="155"/>
    </location>
</feature>
<reference evidence="16 17" key="1">
    <citation type="submission" date="2019-06" db="EMBL/GenBank/DDBJ databases">
        <title>A chromosome-scale genome assembly of the European perch, Perca fluviatilis.</title>
        <authorList>
            <person name="Roques C."/>
            <person name="Zahm M."/>
            <person name="Cabau C."/>
            <person name="Klopp C."/>
            <person name="Bouchez O."/>
            <person name="Donnadieu C."/>
            <person name="Kuhl H."/>
            <person name="Gislard M."/>
            <person name="Guendouz S."/>
            <person name="Journot L."/>
            <person name="Haffray P."/>
            <person name="Bestin A."/>
            <person name="Morvezen R."/>
            <person name="Feron R."/>
            <person name="Wen M."/>
            <person name="Jouanno E."/>
            <person name="Herpin A."/>
            <person name="Schartl M."/>
            <person name="Postlethwait J."/>
            <person name="Schaerlinger B."/>
            <person name="Chardard D."/>
            <person name="Lecocq T."/>
            <person name="Poncet C."/>
            <person name="Jaffrelo L."/>
            <person name="Lampietro C."/>
            <person name="Guiguen Y."/>
        </authorList>
    </citation>
    <scope>NUCLEOTIDE SEQUENCE [LARGE SCALE GENOMIC DNA]</scope>
    <source>
        <tissue evidence="16">Blood</tissue>
    </source>
</reference>
<name>A0A6A5F4G7_PERFL</name>
<dbReference type="SUPFAM" id="SSF57845">
    <property type="entry name" value="B-box zinc-binding domain"/>
    <property type="match status" value="1"/>
</dbReference>
<evidence type="ECO:0000259" key="14">
    <source>
        <dbReference type="PROSITE" id="PS50188"/>
    </source>
</evidence>
<dbReference type="PROSITE" id="PS50119">
    <property type="entry name" value="ZF_BBOX"/>
    <property type="match status" value="1"/>
</dbReference>
<dbReference type="InterPro" id="IPR013320">
    <property type="entry name" value="ConA-like_dom_sf"/>
</dbReference>
<evidence type="ECO:0000259" key="12">
    <source>
        <dbReference type="PROSITE" id="PS50089"/>
    </source>
</evidence>
<dbReference type="GO" id="GO:0005576">
    <property type="term" value="C:extracellular region"/>
    <property type="evidence" value="ECO:0007669"/>
    <property type="project" value="UniProtKB-SubCell"/>
</dbReference>
<evidence type="ECO:0000313" key="17">
    <source>
        <dbReference type="Proteomes" id="UP000465112"/>
    </source>
</evidence>
<dbReference type="InterPro" id="IPR008983">
    <property type="entry name" value="Tumour_necrosis_fac-like_dom"/>
</dbReference>
<accession>A0A6A5F4G7</accession>
<dbReference type="Gene3D" id="2.60.120.40">
    <property type="match status" value="1"/>
</dbReference>
<dbReference type="PROSITE" id="PS00518">
    <property type="entry name" value="ZF_RING_1"/>
    <property type="match status" value="1"/>
</dbReference>
<dbReference type="SMART" id="SM00336">
    <property type="entry name" value="BBOX"/>
    <property type="match status" value="1"/>
</dbReference>
<dbReference type="PANTHER" id="PTHR25465:SF73">
    <property type="entry name" value="E3 UBIQUITIN_ISG15 LIGASE TRIM25 ISOFORM X1"/>
    <property type="match status" value="1"/>
</dbReference>
<evidence type="ECO:0000259" key="15">
    <source>
        <dbReference type="PROSITE" id="PS50871"/>
    </source>
</evidence>
<dbReference type="Pfam" id="PF00386">
    <property type="entry name" value="C1q"/>
    <property type="match status" value="1"/>
</dbReference>
<evidence type="ECO:0008006" key="18">
    <source>
        <dbReference type="Google" id="ProtNLM"/>
    </source>
</evidence>
<dbReference type="Pfam" id="PF00622">
    <property type="entry name" value="SPRY"/>
    <property type="match status" value="1"/>
</dbReference>
<evidence type="ECO:0000256" key="6">
    <source>
        <dbReference type="ARBA" id="ARBA00022771"/>
    </source>
</evidence>
<dbReference type="InterPro" id="IPR001073">
    <property type="entry name" value="C1q_dom"/>
</dbReference>
<dbReference type="InterPro" id="IPR051051">
    <property type="entry name" value="E3_ubiq-ligase_TRIM/RNF"/>
</dbReference>
<evidence type="ECO:0000256" key="5">
    <source>
        <dbReference type="ARBA" id="ARBA00022729"/>
    </source>
</evidence>
<evidence type="ECO:0000313" key="16">
    <source>
        <dbReference type="EMBL" id="KAF1383364.1"/>
    </source>
</evidence>
<evidence type="ECO:0000256" key="3">
    <source>
        <dbReference type="ARBA" id="ARBA00022588"/>
    </source>
</evidence>
<dbReference type="Pfam" id="PF00643">
    <property type="entry name" value="zf-B_box"/>
    <property type="match status" value="1"/>
</dbReference>
<dbReference type="InterPro" id="IPR006574">
    <property type="entry name" value="PRY"/>
</dbReference>
<evidence type="ECO:0000256" key="8">
    <source>
        <dbReference type="ARBA" id="ARBA00022859"/>
    </source>
</evidence>
<keyword evidence="3" id="KW-0399">Innate immunity</keyword>
<dbReference type="InterPro" id="IPR043136">
    <property type="entry name" value="B30.2/SPRY_sf"/>
</dbReference>
<dbReference type="PRINTS" id="PR01407">
    <property type="entry name" value="BUTYPHLNCDUF"/>
</dbReference>
<dbReference type="Proteomes" id="UP000465112">
    <property type="component" value="Chromosome 11"/>
</dbReference>
<dbReference type="Pfam" id="PF13765">
    <property type="entry name" value="PRY"/>
    <property type="match status" value="1"/>
</dbReference>
<dbReference type="SUPFAM" id="SSF57850">
    <property type="entry name" value="RING/U-box"/>
    <property type="match status" value="1"/>
</dbReference>
<dbReference type="SMART" id="SM00589">
    <property type="entry name" value="PRY"/>
    <property type="match status" value="1"/>
</dbReference>
<evidence type="ECO:0000256" key="7">
    <source>
        <dbReference type="ARBA" id="ARBA00022833"/>
    </source>
</evidence>
<dbReference type="SUPFAM" id="SSF49842">
    <property type="entry name" value="TNF-like"/>
    <property type="match status" value="1"/>
</dbReference>
<sequence>MSSLEEELTCSVCRDFFSQAHPLPCGHSFCSACIREAWSVQAEGKSRFTCPQCQEEHGEVLCDCCPPKAVEGQPLLAVKTCLKCEVSLCAEHLQPHLERPAFSTHLLVDPLGDLSQRRCPTHTEILRYYCADERVYVCSDCLLDGGHAQHKVKALRQVEEDLKVILQVLLSKAEEKLKDGVQILKEHEGIDSTMADSLKKDHTQVERLGLDLQVQVKRLVDALREITKKEKQQVIKRVHEDCSRVRSDMCQALSIQRYLASLLAETDPFLLIWAFQSDDTKLLADLNNPLFIPDAVSLDRKHILEDIESKYREFITGTLRCLSELKRELLSSPLTLDTNTAHPLLSISDDLRSVTRVKNRLPCAAHPERFDHWPQVLTTQAFTSGTHFWELEAEGFWDIGICYRSIGRKGKDGNAFGNNKVSWSLTQQHDRKLAAWHNRRKTRLTYQMTGNRVAVAVDYGAGTVTYSEVGPSNNLTHLYTFSTSFTQPGGNLIYVEYKIVQKETVVQRDIRLNIPGSVMHPRSVTFDIPILLGVLLLWGPMESRSQNDTEPIILEGKCLVVCDSTPSSEPAGNALGMSVRSGSGRVAFSASRQTNHEPTDMSNRTMIIYFDNILVNVGTHFDQESSVFLAPRRGVYSFNFHVVKAYNRQTIQVSLMLNGWAMISAFAGDQDVTREAATNAGLVIMEKGDKAYLRLERGNLMGGWKYSTFSGFLVFPL</sequence>
<evidence type="ECO:0000256" key="4">
    <source>
        <dbReference type="ARBA" id="ARBA00022723"/>
    </source>
</evidence>
<dbReference type="CDD" id="cd19802">
    <property type="entry name" value="Bbox1_TRIM8-like"/>
    <property type="match status" value="1"/>
</dbReference>
<dbReference type="InterPro" id="IPR017907">
    <property type="entry name" value="Znf_RING_CS"/>
</dbReference>
<dbReference type="Gene3D" id="3.30.40.10">
    <property type="entry name" value="Zinc/RING finger domain, C3HC4 (zinc finger)"/>
    <property type="match status" value="1"/>
</dbReference>
<dbReference type="AlphaFoldDB" id="A0A6A5F4G7"/>
<dbReference type="InterPro" id="IPR001870">
    <property type="entry name" value="B30.2/SPRY"/>
</dbReference>
<dbReference type="PROSITE" id="PS50188">
    <property type="entry name" value="B302_SPRY"/>
    <property type="match status" value="1"/>
</dbReference>
<keyword evidence="2" id="KW-0964">Secreted</keyword>
<keyword evidence="7" id="KW-0862">Zinc</keyword>
<evidence type="ECO:0000256" key="11">
    <source>
        <dbReference type="PROSITE-ProRule" id="PRU00024"/>
    </source>
</evidence>
<dbReference type="InterPro" id="IPR003877">
    <property type="entry name" value="SPRY_dom"/>
</dbReference>
<evidence type="ECO:0000256" key="1">
    <source>
        <dbReference type="ARBA" id="ARBA00004613"/>
    </source>
</evidence>
<dbReference type="GO" id="GO:0008270">
    <property type="term" value="F:zinc ion binding"/>
    <property type="evidence" value="ECO:0007669"/>
    <property type="project" value="UniProtKB-KW"/>
</dbReference>